<dbReference type="InterPro" id="IPR046668">
    <property type="entry name" value="DUF6538"/>
</dbReference>
<dbReference type="Pfam" id="PF20172">
    <property type="entry name" value="DUF6538"/>
    <property type="match status" value="1"/>
</dbReference>
<dbReference type="InterPro" id="IPR002104">
    <property type="entry name" value="Integrase_catalytic"/>
</dbReference>
<feature type="domain" description="Tyr recombinase" evidence="6">
    <location>
        <begin position="233"/>
        <end position="409"/>
    </location>
</feature>
<dbReference type="PROSITE" id="PS51898">
    <property type="entry name" value="TYR_RECOMBINASE"/>
    <property type="match status" value="1"/>
</dbReference>
<evidence type="ECO:0000313" key="9">
    <source>
        <dbReference type="Proteomes" id="UP000286482"/>
    </source>
</evidence>
<dbReference type="GO" id="GO:0015074">
    <property type="term" value="P:DNA integration"/>
    <property type="evidence" value="ECO:0007669"/>
    <property type="project" value="UniProtKB-KW"/>
</dbReference>
<dbReference type="Gene3D" id="1.10.150.130">
    <property type="match status" value="1"/>
</dbReference>
<proteinExistence type="inferred from homology"/>
<evidence type="ECO:0000256" key="3">
    <source>
        <dbReference type="ARBA" id="ARBA00023125"/>
    </source>
</evidence>
<evidence type="ECO:0000256" key="4">
    <source>
        <dbReference type="ARBA" id="ARBA00023172"/>
    </source>
</evidence>
<evidence type="ECO:0000313" key="8">
    <source>
        <dbReference type="EMBL" id="RKF14490.1"/>
    </source>
</evidence>
<dbReference type="PANTHER" id="PTHR30349">
    <property type="entry name" value="PHAGE INTEGRASE-RELATED"/>
    <property type="match status" value="1"/>
</dbReference>
<comment type="similarity">
    <text evidence="1">Belongs to the 'phage' integrase family.</text>
</comment>
<dbReference type="Pfam" id="PF00589">
    <property type="entry name" value="Phage_integrase"/>
    <property type="match status" value="1"/>
</dbReference>
<dbReference type="Proteomes" id="UP000286482">
    <property type="component" value="Unassembled WGS sequence"/>
</dbReference>
<reference evidence="8 9" key="1">
    <citation type="submission" date="2018-09" db="EMBL/GenBank/DDBJ databases">
        <authorList>
            <person name="Wang Z."/>
        </authorList>
    </citation>
    <scope>NUCLEOTIDE SEQUENCE [LARGE SCALE GENOMIC DNA]</scope>
    <source>
        <strain evidence="8 9">ALS 81</strain>
    </source>
</reference>
<dbReference type="EMBL" id="RAQO01000009">
    <property type="protein sequence ID" value="RKF14490.1"/>
    <property type="molecule type" value="Genomic_DNA"/>
</dbReference>
<dbReference type="AlphaFoldDB" id="A0A420E766"/>
<dbReference type="InterPro" id="IPR013762">
    <property type="entry name" value="Integrase-like_cat_sf"/>
</dbReference>
<keyword evidence="2" id="KW-0229">DNA integration</keyword>
<sequence>MVSTDTKHLKLRGNIWWYQRRIPKDLQNQFEGQTTISESLGTGDIREARHQRNILNGRLEERKFNAPNKGRHRFLELVQEMSDHQSQNPESWDEPYDLDKASKDGDEVFIHAYTTVNGRKDHRSRYTISLKEALNVWIRKFESDKTQDTISKVKKAVDNFLKHLKLYDVLLTDISKRQVHDYIEALQATYAKTTVQGQISRIRSIWTYCESLGEVSTASPFDGHSYTGGNNTNRKQPFTVEEIQWIKENVATREPNRRLLVELGVFTGCRISELCNLQMQHVVTEGDITAIYIATGKTDAAERVVPLTNELGLRVRALREGKQNDEPLLGFDNSSEMSRWFSRIKTENISTDSAKCFHSFRVMFSTAMQQAGVDELKAAAILGHKRGRTMTYGYYSRGYELQQLKEAYDQCVERIIW</sequence>
<protein>
    <submittedName>
        <fullName evidence="8">Integrase</fullName>
    </submittedName>
</protein>
<organism evidence="8 9">
    <name type="scientific">Alginatibacterium sediminis</name>
    <dbReference type="NCBI Taxonomy" id="2164068"/>
    <lineage>
        <taxon>Bacteria</taxon>
        <taxon>Pseudomonadati</taxon>
        <taxon>Pseudomonadota</taxon>
        <taxon>Gammaproteobacteria</taxon>
        <taxon>Alteromonadales</taxon>
        <taxon>Alteromonadaceae</taxon>
        <taxon>Alginatibacterium</taxon>
    </lineage>
</organism>
<evidence type="ECO:0000256" key="2">
    <source>
        <dbReference type="ARBA" id="ARBA00022908"/>
    </source>
</evidence>
<evidence type="ECO:0000259" key="6">
    <source>
        <dbReference type="PROSITE" id="PS51898"/>
    </source>
</evidence>
<dbReference type="SUPFAM" id="SSF56349">
    <property type="entry name" value="DNA breaking-rejoining enzymes"/>
    <property type="match status" value="1"/>
</dbReference>
<evidence type="ECO:0000256" key="5">
    <source>
        <dbReference type="PROSITE-ProRule" id="PRU01248"/>
    </source>
</evidence>
<feature type="domain" description="Core-binding (CB)" evidence="7">
    <location>
        <begin position="128"/>
        <end position="210"/>
    </location>
</feature>
<dbReference type="PROSITE" id="PS51900">
    <property type="entry name" value="CB"/>
    <property type="match status" value="1"/>
</dbReference>
<evidence type="ECO:0000256" key="1">
    <source>
        <dbReference type="ARBA" id="ARBA00008857"/>
    </source>
</evidence>
<accession>A0A420E766</accession>
<dbReference type="InterPro" id="IPR050090">
    <property type="entry name" value="Tyrosine_recombinase_XerCD"/>
</dbReference>
<dbReference type="GO" id="GO:0003677">
    <property type="term" value="F:DNA binding"/>
    <property type="evidence" value="ECO:0007669"/>
    <property type="project" value="UniProtKB-UniRule"/>
</dbReference>
<dbReference type="GO" id="GO:0006310">
    <property type="term" value="P:DNA recombination"/>
    <property type="evidence" value="ECO:0007669"/>
    <property type="project" value="UniProtKB-KW"/>
</dbReference>
<dbReference type="PANTHER" id="PTHR30349:SF41">
    <property type="entry name" value="INTEGRASE_RECOMBINASE PROTEIN MJ0367-RELATED"/>
    <property type="match status" value="1"/>
</dbReference>
<comment type="caution">
    <text evidence="8">The sequence shown here is derived from an EMBL/GenBank/DDBJ whole genome shotgun (WGS) entry which is preliminary data.</text>
</comment>
<gene>
    <name evidence="8" type="ORF">DBZ36_17720</name>
</gene>
<keyword evidence="4" id="KW-0233">DNA recombination</keyword>
<dbReference type="InterPro" id="IPR011010">
    <property type="entry name" value="DNA_brk_join_enz"/>
</dbReference>
<keyword evidence="3 5" id="KW-0238">DNA-binding</keyword>
<evidence type="ECO:0000259" key="7">
    <source>
        <dbReference type="PROSITE" id="PS51900"/>
    </source>
</evidence>
<name>A0A420E766_9ALTE</name>
<dbReference type="RefSeq" id="WP_120356301.1">
    <property type="nucleotide sequence ID" value="NZ_RAQO01000009.1"/>
</dbReference>
<keyword evidence="9" id="KW-1185">Reference proteome</keyword>
<dbReference type="InterPro" id="IPR010998">
    <property type="entry name" value="Integrase_recombinase_N"/>
</dbReference>
<dbReference type="OrthoDB" id="9795573at2"/>
<dbReference type="InterPro" id="IPR044068">
    <property type="entry name" value="CB"/>
</dbReference>
<dbReference type="Gene3D" id="1.10.443.10">
    <property type="entry name" value="Intergrase catalytic core"/>
    <property type="match status" value="1"/>
</dbReference>